<dbReference type="EMBL" id="JANPWB010000010">
    <property type="protein sequence ID" value="KAJ1140930.1"/>
    <property type="molecule type" value="Genomic_DNA"/>
</dbReference>
<reference evidence="2" key="1">
    <citation type="journal article" date="2022" name="bioRxiv">
        <title>Sequencing and chromosome-scale assembly of the giantPleurodeles waltlgenome.</title>
        <authorList>
            <person name="Brown T."/>
            <person name="Elewa A."/>
            <person name="Iarovenko S."/>
            <person name="Subramanian E."/>
            <person name="Araus A.J."/>
            <person name="Petzold A."/>
            <person name="Susuki M."/>
            <person name="Suzuki K.-i.T."/>
            <person name="Hayashi T."/>
            <person name="Toyoda A."/>
            <person name="Oliveira C."/>
            <person name="Osipova E."/>
            <person name="Leigh N.D."/>
            <person name="Simon A."/>
            <person name="Yun M.H."/>
        </authorList>
    </citation>
    <scope>NUCLEOTIDE SEQUENCE</scope>
    <source>
        <strain evidence="2">20211129_DDA</strain>
        <tissue evidence="2">Liver</tissue>
    </source>
</reference>
<dbReference type="Proteomes" id="UP001066276">
    <property type="component" value="Chromosome 6"/>
</dbReference>
<comment type="caution">
    <text evidence="2">The sequence shown here is derived from an EMBL/GenBank/DDBJ whole genome shotgun (WGS) entry which is preliminary data.</text>
</comment>
<organism evidence="2 3">
    <name type="scientific">Pleurodeles waltl</name>
    <name type="common">Iberian ribbed newt</name>
    <dbReference type="NCBI Taxonomy" id="8319"/>
    <lineage>
        <taxon>Eukaryota</taxon>
        <taxon>Metazoa</taxon>
        <taxon>Chordata</taxon>
        <taxon>Craniata</taxon>
        <taxon>Vertebrata</taxon>
        <taxon>Euteleostomi</taxon>
        <taxon>Amphibia</taxon>
        <taxon>Batrachia</taxon>
        <taxon>Caudata</taxon>
        <taxon>Salamandroidea</taxon>
        <taxon>Salamandridae</taxon>
        <taxon>Pleurodelinae</taxon>
        <taxon>Pleurodeles</taxon>
    </lineage>
</organism>
<protein>
    <submittedName>
        <fullName evidence="2">Uncharacterized protein</fullName>
    </submittedName>
</protein>
<proteinExistence type="predicted"/>
<dbReference type="AlphaFoldDB" id="A0AAV7QRD0"/>
<name>A0AAV7QRD0_PLEWA</name>
<evidence type="ECO:0000313" key="3">
    <source>
        <dbReference type="Proteomes" id="UP001066276"/>
    </source>
</evidence>
<gene>
    <name evidence="2" type="ORF">NDU88_007267</name>
</gene>
<keyword evidence="3" id="KW-1185">Reference proteome</keyword>
<feature type="region of interest" description="Disordered" evidence="1">
    <location>
        <begin position="75"/>
        <end position="107"/>
    </location>
</feature>
<accession>A0AAV7QRD0</accession>
<evidence type="ECO:0000313" key="2">
    <source>
        <dbReference type="EMBL" id="KAJ1140930.1"/>
    </source>
</evidence>
<evidence type="ECO:0000256" key="1">
    <source>
        <dbReference type="SAM" id="MobiDB-lite"/>
    </source>
</evidence>
<feature type="compositionally biased region" description="Polar residues" evidence="1">
    <location>
        <begin position="98"/>
        <end position="107"/>
    </location>
</feature>
<sequence>MHWYRACSVPAQRVFFMGLHDPTAGRTGLCQILHRPGLPSGPLLMFSLGHRPHCRRRCGLSGLAVSLWFTGWRRHQPRTPLSPRSCLGRSGFTPGPTSPNKPRSTGR</sequence>